<sequence length="44" mass="4452">MRVAVVLLVSLLGLAGCQSVYQQGQTGSCQQASTTVGGPVICNN</sequence>
<feature type="chain" id="PRO_5032665410" evidence="1">
    <location>
        <begin position="23"/>
        <end position="44"/>
    </location>
</feature>
<dbReference type="Proteomes" id="UP000553963">
    <property type="component" value="Unassembled WGS sequence"/>
</dbReference>
<gene>
    <name evidence="2" type="ORF">GGR25_000136</name>
</gene>
<dbReference type="AlphaFoldDB" id="A0A840AJB6"/>
<keyword evidence="3" id="KW-1185">Reference proteome</keyword>
<protein>
    <submittedName>
        <fullName evidence="2">Tfp pilus assembly protein PilV</fullName>
    </submittedName>
</protein>
<evidence type="ECO:0000313" key="3">
    <source>
        <dbReference type="Proteomes" id="UP000553963"/>
    </source>
</evidence>
<dbReference type="RefSeq" id="WP_281378525.1">
    <property type="nucleotide sequence ID" value="NZ_JACIDS010000001.1"/>
</dbReference>
<dbReference type="PROSITE" id="PS51257">
    <property type="entry name" value="PROKAR_LIPOPROTEIN"/>
    <property type="match status" value="1"/>
</dbReference>
<proteinExistence type="predicted"/>
<evidence type="ECO:0000256" key="1">
    <source>
        <dbReference type="SAM" id="SignalP"/>
    </source>
</evidence>
<organism evidence="2 3">
    <name type="scientific">Kaistia hirudinis</name>
    <dbReference type="NCBI Taxonomy" id="1293440"/>
    <lineage>
        <taxon>Bacteria</taxon>
        <taxon>Pseudomonadati</taxon>
        <taxon>Pseudomonadota</taxon>
        <taxon>Alphaproteobacteria</taxon>
        <taxon>Hyphomicrobiales</taxon>
        <taxon>Kaistiaceae</taxon>
        <taxon>Kaistia</taxon>
    </lineage>
</organism>
<keyword evidence="1" id="KW-0732">Signal</keyword>
<accession>A0A840AJB6</accession>
<name>A0A840AJB6_9HYPH</name>
<dbReference type="EMBL" id="JACIDS010000001">
    <property type="protein sequence ID" value="MBB3929117.1"/>
    <property type="molecule type" value="Genomic_DNA"/>
</dbReference>
<evidence type="ECO:0000313" key="2">
    <source>
        <dbReference type="EMBL" id="MBB3929117.1"/>
    </source>
</evidence>
<reference evidence="2 3" key="1">
    <citation type="submission" date="2020-08" db="EMBL/GenBank/DDBJ databases">
        <title>Genomic Encyclopedia of Type Strains, Phase IV (KMG-IV): sequencing the most valuable type-strain genomes for metagenomic binning, comparative biology and taxonomic classification.</title>
        <authorList>
            <person name="Goeker M."/>
        </authorList>
    </citation>
    <scope>NUCLEOTIDE SEQUENCE [LARGE SCALE GENOMIC DNA]</scope>
    <source>
        <strain evidence="2 3">DSM 25966</strain>
    </source>
</reference>
<comment type="caution">
    <text evidence="2">The sequence shown here is derived from an EMBL/GenBank/DDBJ whole genome shotgun (WGS) entry which is preliminary data.</text>
</comment>
<feature type="signal peptide" evidence="1">
    <location>
        <begin position="1"/>
        <end position="22"/>
    </location>
</feature>